<dbReference type="Gene3D" id="4.10.280.10">
    <property type="entry name" value="Helix-loop-helix DNA-binding domain"/>
    <property type="match status" value="1"/>
</dbReference>
<keyword evidence="3" id="KW-0804">Transcription</keyword>
<dbReference type="GO" id="GO:0006355">
    <property type="term" value="P:regulation of DNA-templated transcription"/>
    <property type="evidence" value="ECO:0007669"/>
    <property type="project" value="InterPro"/>
</dbReference>
<feature type="compositionally biased region" description="Low complexity" evidence="5">
    <location>
        <begin position="210"/>
        <end position="230"/>
    </location>
</feature>
<feature type="region of interest" description="Disordered" evidence="5">
    <location>
        <begin position="210"/>
        <end position="259"/>
    </location>
</feature>
<dbReference type="STRING" id="307972.A0A2G8LL94"/>
<dbReference type="SUPFAM" id="SSF158457">
    <property type="entry name" value="Orange domain-like"/>
    <property type="match status" value="1"/>
</dbReference>
<evidence type="ECO:0000256" key="3">
    <source>
        <dbReference type="ARBA" id="ARBA00023163"/>
    </source>
</evidence>
<dbReference type="InterPro" id="IPR036638">
    <property type="entry name" value="HLH_DNA-bd_sf"/>
</dbReference>
<keyword evidence="9" id="KW-1185">Reference proteome</keyword>
<gene>
    <name evidence="8" type="ORF">BSL78_02019</name>
</gene>
<dbReference type="GO" id="GO:0046983">
    <property type="term" value="F:protein dimerization activity"/>
    <property type="evidence" value="ECO:0007669"/>
    <property type="project" value="InterPro"/>
</dbReference>
<dbReference type="AlphaFoldDB" id="A0A2G8LL94"/>
<dbReference type="PROSITE" id="PS50888">
    <property type="entry name" value="BHLH"/>
    <property type="match status" value="1"/>
</dbReference>
<evidence type="ECO:0000313" key="8">
    <source>
        <dbReference type="EMBL" id="PIK61026.1"/>
    </source>
</evidence>
<dbReference type="Gene3D" id="6.10.250.980">
    <property type="match status" value="1"/>
</dbReference>
<dbReference type="PANTHER" id="PTHR10985">
    <property type="entry name" value="BASIC HELIX-LOOP-HELIX TRANSCRIPTION FACTOR, HES-RELATED"/>
    <property type="match status" value="1"/>
</dbReference>
<keyword evidence="2" id="KW-0805">Transcription regulation</keyword>
<evidence type="ECO:0000256" key="2">
    <source>
        <dbReference type="ARBA" id="ARBA00023015"/>
    </source>
</evidence>
<name>A0A2G8LL94_STIJA</name>
<dbReference type="Pfam" id="PF07527">
    <property type="entry name" value="Hairy_orange"/>
    <property type="match status" value="1"/>
</dbReference>
<keyword evidence="4" id="KW-0539">Nucleus</keyword>
<feature type="domain" description="Orange" evidence="7">
    <location>
        <begin position="71"/>
        <end position="103"/>
    </location>
</feature>
<protein>
    <submittedName>
        <fullName evidence="8">Uncharacterized protein</fullName>
    </submittedName>
</protein>
<evidence type="ECO:0000259" key="6">
    <source>
        <dbReference type="PROSITE" id="PS50888"/>
    </source>
</evidence>
<dbReference type="OrthoDB" id="6085656at2759"/>
<dbReference type="InterPro" id="IPR011598">
    <property type="entry name" value="bHLH_dom"/>
</dbReference>
<feature type="region of interest" description="Disordered" evidence="5">
    <location>
        <begin position="149"/>
        <end position="168"/>
    </location>
</feature>
<evidence type="ECO:0000256" key="5">
    <source>
        <dbReference type="SAM" id="MobiDB-lite"/>
    </source>
</evidence>
<evidence type="ECO:0000256" key="4">
    <source>
        <dbReference type="ARBA" id="ARBA00023242"/>
    </source>
</evidence>
<sequence>MEKKRRARINDSLTELKNLVLQALNRTSPRHSKLEKADILEMTVKYLRSVHGRHVAGKSAATPNPVVSSQYRSGFRECMLEVSKFLDNTDASSSVRLQLLDHLSQTCGTPHGASSTVGSAAFRPGSSYKSTTDGNLAHALPIYRLPTSLSQDSSHSAPQPAHLASDSVQSLQAMQINTPPTLPAMNIQLPALSKLPVGTLSLPVPSLPVRTPSTPFSSPSVPPISSRLSPNKAKETDQLASQSTELKAPHENSESIAQSSKYTANTTLKEGANHSGGSVVISSIPGGDVTVVLPHSALPGGKVPTHLIPIYQPSLNMPQTTNVVTSRPEESSPPASQFVSTSIPVSVPISSASPRAGTVAPVAWYTRPAYLTTNIDQGHAVVTQQGTPVTITLPIQARIVQNIIPIQAASLSPIATGTSVHHIPIRMANPNGEPLSEHDFMWRPW</sequence>
<dbReference type="EMBL" id="MRZV01000042">
    <property type="protein sequence ID" value="PIK61026.1"/>
    <property type="molecule type" value="Genomic_DNA"/>
</dbReference>
<feature type="domain" description="BHLH" evidence="6">
    <location>
        <begin position="1"/>
        <end position="50"/>
    </location>
</feature>
<dbReference type="GO" id="GO:0005634">
    <property type="term" value="C:nucleus"/>
    <property type="evidence" value="ECO:0007669"/>
    <property type="project" value="UniProtKB-SubCell"/>
</dbReference>
<dbReference type="GO" id="GO:0003677">
    <property type="term" value="F:DNA binding"/>
    <property type="evidence" value="ECO:0007669"/>
    <property type="project" value="InterPro"/>
</dbReference>
<dbReference type="Pfam" id="PF00010">
    <property type="entry name" value="HLH"/>
    <property type="match status" value="1"/>
</dbReference>
<dbReference type="PROSITE" id="PS51054">
    <property type="entry name" value="ORANGE"/>
    <property type="match status" value="1"/>
</dbReference>
<dbReference type="SMART" id="SM00353">
    <property type="entry name" value="HLH"/>
    <property type="match status" value="1"/>
</dbReference>
<comment type="subcellular location">
    <subcellularLocation>
        <location evidence="1">Nucleus</location>
    </subcellularLocation>
</comment>
<reference evidence="8 9" key="1">
    <citation type="journal article" date="2017" name="PLoS Biol.">
        <title>The sea cucumber genome provides insights into morphological evolution and visceral regeneration.</title>
        <authorList>
            <person name="Zhang X."/>
            <person name="Sun L."/>
            <person name="Yuan J."/>
            <person name="Sun Y."/>
            <person name="Gao Y."/>
            <person name="Zhang L."/>
            <person name="Li S."/>
            <person name="Dai H."/>
            <person name="Hamel J.F."/>
            <person name="Liu C."/>
            <person name="Yu Y."/>
            <person name="Liu S."/>
            <person name="Lin W."/>
            <person name="Guo K."/>
            <person name="Jin S."/>
            <person name="Xu P."/>
            <person name="Storey K.B."/>
            <person name="Huan P."/>
            <person name="Zhang T."/>
            <person name="Zhou Y."/>
            <person name="Zhang J."/>
            <person name="Lin C."/>
            <person name="Li X."/>
            <person name="Xing L."/>
            <person name="Huo D."/>
            <person name="Sun M."/>
            <person name="Wang L."/>
            <person name="Mercier A."/>
            <person name="Li F."/>
            <person name="Yang H."/>
            <person name="Xiang J."/>
        </authorList>
    </citation>
    <scope>NUCLEOTIDE SEQUENCE [LARGE SCALE GENOMIC DNA]</scope>
    <source>
        <strain evidence="8">Shaxun</strain>
        <tissue evidence="8">Muscle</tissue>
    </source>
</reference>
<feature type="region of interest" description="Disordered" evidence="5">
    <location>
        <begin position="320"/>
        <end position="339"/>
    </location>
</feature>
<dbReference type="InterPro" id="IPR050370">
    <property type="entry name" value="HES_HEY"/>
</dbReference>
<dbReference type="CDD" id="cd11410">
    <property type="entry name" value="bHLH_O_HES"/>
    <property type="match status" value="1"/>
</dbReference>
<accession>A0A2G8LL94</accession>
<comment type="caution">
    <text evidence="8">The sequence shown here is derived from an EMBL/GenBank/DDBJ whole genome shotgun (WGS) entry which is preliminary data.</text>
</comment>
<dbReference type="Proteomes" id="UP000230750">
    <property type="component" value="Unassembled WGS sequence"/>
</dbReference>
<proteinExistence type="predicted"/>
<evidence type="ECO:0000256" key="1">
    <source>
        <dbReference type="ARBA" id="ARBA00004123"/>
    </source>
</evidence>
<evidence type="ECO:0000259" key="7">
    <source>
        <dbReference type="PROSITE" id="PS51054"/>
    </source>
</evidence>
<evidence type="ECO:0000313" key="9">
    <source>
        <dbReference type="Proteomes" id="UP000230750"/>
    </source>
</evidence>
<dbReference type="SUPFAM" id="SSF47459">
    <property type="entry name" value="HLH, helix-loop-helix DNA-binding domain"/>
    <property type="match status" value="1"/>
</dbReference>
<dbReference type="SMART" id="SM00511">
    <property type="entry name" value="ORANGE"/>
    <property type="match status" value="1"/>
</dbReference>
<dbReference type="InterPro" id="IPR003650">
    <property type="entry name" value="Orange_dom"/>
</dbReference>
<organism evidence="8 9">
    <name type="scientific">Stichopus japonicus</name>
    <name type="common">Sea cucumber</name>
    <dbReference type="NCBI Taxonomy" id="307972"/>
    <lineage>
        <taxon>Eukaryota</taxon>
        <taxon>Metazoa</taxon>
        <taxon>Echinodermata</taxon>
        <taxon>Eleutherozoa</taxon>
        <taxon>Echinozoa</taxon>
        <taxon>Holothuroidea</taxon>
        <taxon>Aspidochirotacea</taxon>
        <taxon>Aspidochirotida</taxon>
        <taxon>Stichopodidae</taxon>
        <taxon>Apostichopus</taxon>
    </lineage>
</organism>